<dbReference type="InterPro" id="IPR036188">
    <property type="entry name" value="FAD/NAD-bd_sf"/>
</dbReference>
<evidence type="ECO:0000256" key="7">
    <source>
        <dbReference type="ARBA" id="ARBA00023033"/>
    </source>
</evidence>
<dbReference type="PANTHER" id="PTHR43872">
    <property type="entry name" value="MONOOXYGENASE, PUTATIVE (AFU_ORTHOLOGUE AFUA_8G02570)-RELATED"/>
    <property type="match status" value="1"/>
</dbReference>
<dbReference type="SUPFAM" id="SSF51905">
    <property type="entry name" value="FAD/NAD(P)-binding domain"/>
    <property type="match status" value="1"/>
</dbReference>
<dbReference type="AlphaFoldDB" id="A0A562ZEW6"/>
<evidence type="ECO:0000256" key="5">
    <source>
        <dbReference type="ARBA" id="ARBA00022857"/>
    </source>
</evidence>
<dbReference type="Proteomes" id="UP000318199">
    <property type="component" value="Unassembled WGS sequence"/>
</dbReference>
<dbReference type="Gene3D" id="3.50.50.60">
    <property type="entry name" value="FAD/NAD(P)-binding domain"/>
    <property type="match status" value="1"/>
</dbReference>
<name>A0A562ZEW6_9BURK</name>
<dbReference type="GO" id="GO:0004499">
    <property type="term" value="F:N,N-dimethylaniline monooxygenase activity"/>
    <property type="evidence" value="ECO:0007669"/>
    <property type="project" value="InterPro"/>
</dbReference>
<keyword evidence="9" id="KW-1185">Reference proteome</keyword>
<gene>
    <name evidence="8" type="ORF">FN976_27515</name>
</gene>
<dbReference type="Pfam" id="PF00743">
    <property type="entry name" value="FMO-like"/>
    <property type="match status" value="1"/>
</dbReference>
<dbReference type="GO" id="GO:0050660">
    <property type="term" value="F:flavin adenine dinucleotide binding"/>
    <property type="evidence" value="ECO:0007669"/>
    <property type="project" value="InterPro"/>
</dbReference>
<keyword evidence="3" id="KW-0285">Flavoprotein</keyword>
<comment type="similarity">
    <text evidence="2">Belongs to the FAD-binding monooxygenase family.</text>
</comment>
<dbReference type="PRINTS" id="PR00411">
    <property type="entry name" value="PNDRDTASEI"/>
</dbReference>
<dbReference type="PANTHER" id="PTHR43872:SF1">
    <property type="entry name" value="MONOOXYGENASE, PUTATIVE (AFU_ORTHOLOGUE AFUA_8G02570)-RELATED"/>
    <property type="match status" value="1"/>
</dbReference>
<comment type="caution">
    <text evidence="8">The sequence shown here is derived from an EMBL/GenBank/DDBJ whole genome shotgun (WGS) entry which is preliminary data.</text>
</comment>
<proteinExistence type="inferred from homology"/>
<dbReference type="Pfam" id="PF13450">
    <property type="entry name" value="NAD_binding_8"/>
    <property type="match status" value="1"/>
</dbReference>
<keyword evidence="5" id="KW-0521">NADP</keyword>
<evidence type="ECO:0000256" key="3">
    <source>
        <dbReference type="ARBA" id="ARBA00022630"/>
    </source>
</evidence>
<dbReference type="FunFam" id="3.50.50.60:FF:000228">
    <property type="entry name" value="FAD-containing monooxygenase EthA"/>
    <property type="match status" value="1"/>
</dbReference>
<organism evidence="8 9">
    <name type="scientific">Caenimonas sedimenti</name>
    <dbReference type="NCBI Taxonomy" id="2596921"/>
    <lineage>
        <taxon>Bacteria</taxon>
        <taxon>Pseudomonadati</taxon>
        <taxon>Pseudomonadota</taxon>
        <taxon>Betaproteobacteria</taxon>
        <taxon>Burkholderiales</taxon>
        <taxon>Comamonadaceae</taxon>
        <taxon>Caenimonas</taxon>
    </lineage>
</organism>
<dbReference type="OrthoDB" id="9766402at2"/>
<evidence type="ECO:0000256" key="6">
    <source>
        <dbReference type="ARBA" id="ARBA00023002"/>
    </source>
</evidence>
<comment type="cofactor">
    <cofactor evidence="1">
        <name>FAD</name>
        <dbReference type="ChEBI" id="CHEBI:57692"/>
    </cofactor>
</comment>
<dbReference type="GO" id="GO:0050661">
    <property type="term" value="F:NADP binding"/>
    <property type="evidence" value="ECO:0007669"/>
    <property type="project" value="InterPro"/>
</dbReference>
<protein>
    <submittedName>
        <fullName evidence="8">NAD(P)/FAD-dependent oxidoreductase</fullName>
    </submittedName>
</protein>
<sequence length="504" mass="55262">MSANDPAGHFFDVVIVGAGLSGIAAAHYLQALCPGRSYVILEGRQAIGGTWDLFRYPGVRSDSDMFTLGYSFRPWASNASFAPGPAIRDYVRDTAREEGIDRHIRFGHRVTGAACGSEAARWTVTAKTDGESAGEARFTCRFLFFCSGYYDYEQPHDPPWPGRETFQGRIVHPQHWPADLDHAGRRVVVIGSGATAVTLVPDMARTAAHVTMLQRSPSYIVPLPTRDRIGAVLRQVLPAGLSHPLIRWKNILLSTAFYQYSRLRPAGVKRAVLRIARKFLGPVFDVERHLSPSYDPWDQRLCIAPDADIFHAIRGGKADIVTGEIACFTPGGIRLVSGEELPADVIVTATGLTLKVMGGAALTIDGVPLDPAGTIVYRGALYSGVPNMAVASGYTNASWTLKCELVARYVCRLLNEMEAKQLDVCVAVNDDPALPLQPFLNLSSGYVQRSAHLLAKQGQRRPWRLYQNYFLDLMALKFSPLRDGVMRFSKRKAPAAAPVEPAPR</sequence>
<evidence type="ECO:0000256" key="1">
    <source>
        <dbReference type="ARBA" id="ARBA00001974"/>
    </source>
</evidence>
<evidence type="ECO:0000256" key="2">
    <source>
        <dbReference type="ARBA" id="ARBA00010139"/>
    </source>
</evidence>
<accession>A0A562ZEW6</accession>
<keyword evidence="7" id="KW-0503">Monooxygenase</keyword>
<keyword evidence="4" id="KW-0274">FAD</keyword>
<dbReference type="InterPro" id="IPR051820">
    <property type="entry name" value="FAD-binding_MO"/>
</dbReference>
<evidence type="ECO:0000256" key="4">
    <source>
        <dbReference type="ARBA" id="ARBA00022827"/>
    </source>
</evidence>
<dbReference type="RefSeq" id="WP_145897072.1">
    <property type="nucleotide sequence ID" value="NZ_VOBQ01000029.1"/>
</dbReference>
<dbReference type="EMBL" id="VOBQ01000029">
    <property type="protein sequence ID" value="TWO64998.1"/>
    <property type="molecule type" value="Genomic_DNA"/>
</dbReference>
<reference evidence="8 9" key="1">
    <citation type="submission" date="2019-07" db="EMBL/GenBank/DDBJ databases">
        <title>Caenimonas sedimenti sp. nov., isolated from activated sludge.</title>
        <authorList>
            <person name="Xu J."/>
        </authorList>
    </citation>
    <scope>NUCLEOTIDE SEQUENCE [LARGE SCALE GENOMIC DNA]</scope>
    <source>
        <strain evidence="8 9">HX-9-20</strain>
    </source>
</reference>
<evidence type="ECO:0000313" key="8">
    <source>
        <dbReference type="EMBL" id="TWO64998.1"/>
    </source>
</evidence>
<evidence type="ECO:0000313" key="9">
    <source>
        <dbReference type="Proteomes" id="UP000318199"/>
    </source>
</evidence>
<dbReference type="InterPro" id="IPR020946">
    <property type="entry name" value="Flavin_mOase-like"/>
</dbReference>
<keyword evidence="6" id="KW-0560">Oxidoreductase</keyword>